<dbReference type="EMBL" id="JAIVFL010000001">
    <property type="protein sequence ID" value="MCI4674515.1"/>
    <property type="molecule type" value="Genomic_DNA"/>
</dbReference>
<dbReference type="Proteomes" id="UP001139068">
    <property type="component" value="Unassembled WGS sequence"/>
</dbReference>
<sequence>MRSGRRAGIARDRPHGVGVGVTEPVVDVAALVLGGDREPSVLDERAGVDEEFERLRSGCINGVKDLPVSYR</sequence>
<evidence type="ECO:0000313" key="1">
    <source>
        <dbReference type="EMBL" id="MCI4674515.1"/>
    </source>
</evidence>
<reference evidence="1" key="1">
    <citation type="journal article" date="2022" name="ISME J.">
        <title>Identification of active gaseous-alkane degraders at natural gas seeps.</title>
        <authorList>
            <person name="Farhan Ul Haque M."/>
            <person name="Hernandez M."/>
            <person name="Crombie A.T."/>
            <person name="Murrell J.C."/>
        </authorList>
    </citation>
    <scope>NUCLEOTIDE SEQUENCE</scope>
    <source>
        <strain evidence="1">ANDR5</strain>
    </source>
</reference>
<evidence type="ECO:0000313" key="2">
    <source>
        <dbReference type="Proteomes" id="UP001139068"/>
    </source>
</evidence>
<protein>
    <submittedName>
        <fullName evidence="1">Uncharacterized protein</fullName>
    </submittedName>
</protein>
<comment type="caution">
    <text evidence="1">The sequence shown here is derived from an EMBL/GenBank/DDBJ whole genome shotgun (WGS) entry which is preliminary data.</text>
</comment>
<dbReference type="RefSeq" id="WP_243073489.1">
    <property type="nucleotide sequence ID" value="NZ_JAIVFL010000001.1"/>
</dbReference>
<accession>A0ABS9YTE9</accession>
<keyword evidence="2" id="KW-1185">Reference proteome</keyword>
<gene>
    <name evidence="1" type="ORF">K9U37_06120</name>
</gene>
<proteinExistence type="predicted"/>
<name>A0ABS9YTE9_9MYCO</name>
<organism evidence="1 2">
    <name type="scientific">Candidatus Mycolicibacterium alkanivorans</name>
    <dbReference type="NCBI Taxonomy" id="2954114"/>
    <lineage>
        <taxon>Bacteria</taxon>
        <taxon>Bacillati</taxon>
        <taxon>Actinomycetota</taxon>
        <taxon>Actinomycetes</taxon>
        <taxon>Mycobacteriales</taxon>
        <taxon>Mycobacteriaceae</taxon>
        <taxon>Mycolicibacterium</taxon>
    </lineage>
</organism>